<feature type="transmembrane region" description="Helical" evidence="9">
    <location>
        <begin position="388"/>
        <end position="415"/>
    </location>
</feature>
<keyword evidence="4 9" id="KW-0812">Transmembrane</keyword>
<gene>
    <name evidence="11" type="ORF">JCM15548_1460</name>
</gene>
<dbReference type="SMART" id="SM00116">
    <property type="entry name" value="CBS"/>
    <property type="match status" value="2"/>
</dbReference>
<dbReference type="RefSeq" id="WP_062122193.1">
    <property type="nucleotide sequence ID" value="NZ_BAZW01000002.1"/>
</dbReference>
<evidence type="ECO:0000313" key="11">
    <source>
        <dbReference type="EMBL" id="GAO28375.1"/>
    </source>
</evidence>
<dbReference type="Gene3D" id="3.10.580.10">
    <property type="entry name" value="CBS-domain"/>
    <property type="match status" value="1"/>
</dbReference>
<dbReference type="STRING" id="1236989.JCM15548_1460"/>
<dbReference type="PROSITE" id="PS51371">
    <property type="entry name" value="CBS"/>
    <property type="match status" value="1"/>
</dbReference>
<dbReference type="SUPFAM" id="SSF161093">
    <property type="entry name" value="MgtE membrane domain-like"/>
    <property type="match status" value="1"/>
</dbReference>
<reference evidence="11 12" key="1">
    <citation type="journal article" date="2015" name="Microbes Environ.">
        <title>Distribution and evolution of nitrogen fixation genes in the phylum bacteroidetes.</title>
        <authorList>
            <person name="Inoue J."/>
            <person name="Oshima K."/>
            <person name="Suda W."/>
            <person name="Sakamoto M."/>
            <person name="Iino T."/>
            <person name="Noda S."/>
            <person name="Hongoh Y."/>
            <person name="Hattori M."/>
            <person name="Ohkuma M."/>
        </authorList>
    </citation>
    <scope>NUCLEOTIDE SEQUENCE [LARGE SCALE GENOMIC DNA]</scope>
    <source>
        <strain evidence="11">JCM 15548</strain>
    </source>
</reference>
<protein>
    <recommendedName>
        <fullName evidence="9">Magnesium transporter MgtE</fullName>
    </recommendedName>
</protein>
<comment type="caution">
    <text evidence="9">Lacks conserved residue(s) required for the propagation of feature annotation.</text>
</comment>
<comment type="subunit">
    <text evidence="9">Homodimer.</text>
</comment>
<accession>A0A0E9LU64</accession>
<comment type="caution">
    <text evidence="11">The sequence shown here is derived from an EMBL/GenBank/DDBJ whole genome shotgun (WGS) entry which is preliminary data.</text>
</comment>
<dbReference type="InterPro" id="IPR036739">
    <property type="entry name" value="SLC41_membr_dom_sf"/>
</dbReference>
<dbReference type="NCBIfam" id="TIGR00400">
    <property type="entry name" value="mgtE"/>
    <property type="match status" value="1"/>
</dbReference>
<dbReference type="PANTHER" id="PTHR43773">
    <property type="entry name" value="MAGNESIUM TRANSPORTER MGTE"/>
    <property type="match status" value="1"/>
</dbReference>
<evidence type="ECO:0000256" key="8">
    <source>
        <dbReference type="PROSITE-ProRule" id="PRU00703"/>
    </source>
</evidence>
<comment type="subcellular location">
    <subcellularLocation>
        <location evidence="9">Cell membrane</location>
        <topology evidence="9">Multi-pass membrane protein</topology>
    </subcellularLocation>
    <subcellularLocation>
        <location evidence="1">Membrane</location>
        <topology evidence="1">Multi-pass membrane protein</topology>
    </subcellularLocation>
</comment>
<evidence type="ECO:0000256" key="5">
    <source>
        <dbReference type="ARBA" id="ARBA00022842"/>
    </source>
</evidence>
<dbReference type="SUPFAM" id="SSF158791">
    <property type="entry name" value="MgtE N-terminal domain-like"/>
    <property type="match status" value="1"/>
</dbReference>
<dbReference type="EMBL" id="BAZW01000002">
    <property type="protein sequence ID" value="GAO28375.1"/>
    <property type="molecule type" value="Genomic_DNA"/>
</dbReference>
<dbReference type="OrthoDB" id="9790355at2"/>
<keyword evidence="7 9" id="KW-0472">Membrane</keyword>
<keyword evidence="9" id="KW-0479">Metal-binding</keyword>
<keyword evidence="8" id="KW-0129">CBS domain</keyword>
<dbReference type="GO" id="GO:0005886">
    <property type="term" value="C:plasma membrane"/>
    <property type="evidence" value="ECO:0007669"/>
    <property type="project" value="UniProtKB-SubCell"/>
</dbReference>
<feature type="transmembrane region" description="Helical" evidence="9">
    <location>
        <begin position="427"/>
        <end position="450"/>
    </location>
</feature>
<dbReference type="InterPro" id="IPR006667">
    <property type="entry name" value="SLC41_membr_dom"/>
</dbReference>
<dbReference type="InterPro" id="IPR006668">
    <property type="entry name" value="Mg_transptr_MgtE_intracell_dom"/>
</dbReference>
<dbReference type="SMART" id="SM00924">
    <property type="entry name" value="MgtE_N"/>
    <property type="match status" value="1"/>
</dbReference>
<dbReference type="InterPro" id="IPR000644">
    <property type="entry name" value="CBS_dom"/>
</dbReference>
<evidence type="ECO:0000256" key="4">
    <source>
        <dbReference type="ARBA" id="ARBA00022692"/>
    </source>
</evidence>
<evidence type="ECO:0000256" key="1">
    <source>
        <dbReference type="ARBA" id="ARBA00004141"/>
    </source>
</evidence>
<evidence type="ECO:0000256" key="7">
    <source>
        <dbReference type="ARBA" id="ARBA00023136"/>
    </source>
</evidence>
<feature type="domain" description="CBS" evidence="10">
    <location>
        <begin position="206"/>
        <end position="262"/>
    </location>
</feature>
<evidence type="ECO:0000259" key="10">
    <source>
        <dbReference type="PROSITE" id="PS51371"/>
    </source>
</evidence>
<keyword evidence="9" id="KW-1003">Cell membrane</keyword>
<evidence type="ECO:0000256" key="2">
    <source>
        <dbReference type="ARBA" id="ARBA00009749"/>
    </source>
</evidence>
<dbReference type="InterPro" id="IPR046342">
    <property type="entry name" value="CBS_dom_sf"/>
</dbReference>
<name>A0A0E9LU64_9BACT</name>
<dbReference type="Gene3D" id="1.25.60.10">
    <property type="entry name" value="MgtE N-terminal domain-like"/>
    <property type="match status" value="1"/>
</dbReference>
<dbReference type="Gene3D" id="1.10.357.20">
    <property type="entry name" value="SLC41 divalent cation transporters, integral membrane domain"/>
    <property type="match status" value="1"/>
</dbReference>
<feature type="transmembrane region" description="Helical" evidence="9">
    <location>
        <begin position="362"/>
        <end position="382"/>
    </location>
</feature>
<dbReference type="Pfam" id="PF01769">
    <property type="entry name" value="MgtE"/>
    <property type="match status" value="1"/>
</dbReference>
<dbReference type="CDD" id="cd04606">
    <property type="entry name" value="CBS_pair_Mg_transporter"/>
    <property type="match status" value="1"/>
</dbReference>
<keyword evidence="12" id="KW-1185">Reference proteome</keyword>
<dbReference type="PANTHER" id="PTHR43773:SF1">
    <property type="entry name" value="MAGNESIUM TRANSPORTER MGTE"/>
    <property type="match status" value="1"/>
</dbReference>
<comment type="similarity">
    <text evidence="2 9">Belongs to the SLC41A transporter family.</text>
</comment>
<keyword evidence="6 9" id="KW-1133">Transmembrane helix</keyword>
<dbReference type="Proteomes" id="UP000032900">
    <property type="component" value="Unassembled WGS sequence"/>
</dbReference>
<dbReference type="SUPFAM" id="SSF54631">
    <property type="entry name" value="CBS-domain pair"/>
    <property type="match status" value="1"/>
</dbReference>
<feature type="transmembrane region" description="Helical" evidence="9">
    <location>
        <begin position="320"/>
        <end position="341"/>
    </location>
</feature>
<evidence type="ECO:0000256" key="3">
    <source>
        <dbReference type="ARBA" id="ARBA00022448"/>
    </source>
</evidence>
<dbReference type="AlphaFoldDB" id="A0A0E9LU64"/>
<dbReference type="InterPro" id="IPR006669">
    <property type="entry name" value="MgtE_transporter"/>
</dbReference>
<proteinExistence type="inferred from homology"/>
<sequence>MANFELTRELIEEIRWLIDQKDEALLSDILKDMHPADIAEIYEELSIEEAKFLYFLLDDDTAADVLIELEEDDRLRFLKALPSEVIARRFIGRMDSDDAADVIAELDEDRQKEVLSYLEDISMAGDIVDLLNYDEDTAGSLMAKELIKVKESWNIVTCLRSMRRQVEEVDDVYFVYVVDNDGVLKGTLSLKKMLLSSTDTLVRDIYNPDVIAVSADVHSEEVTNIMDKYDLVVLPVIDSIGRLVGRITIDDVVDYMREEAEKDYQLASGITEDVEASDSVWRHTRARIPWLMIGLAGGLLGSRVISAFEGNISEHPEVAFFMPLIAAMGGNVGIQSSAIMVQSIASGGLGFDTNFKKLLKEVSIALLNASALAALAFIYNFAIGSHFALTFTVASAMFSVVMFASLFGTFLPLLLNRMKIDPALATGPFITTLNDISGMFVYLILAAYFFEVFL</sequence>
<comment type="function">
    <text evidence="9">Acts as a magnesium transporter.</text>
</comment>
<dbReference type="InterPro" id="IPR038076">
    <property type="entry name" value="MgtE_N_sf"/>
</dbReference>
<evidence type="ECO:0000313" key="12">
    <source>
        <dbReference type="Proteomes" id="UP000032900"/>
    </source>
</evidence>
<keyword evidence="5 9" id="KW-0460">Magnesium</keyword>
<organism evidence="11 12">
    <name type="scientific">Geofilum rubicundum JCM 15548</name>
    <dbReference type="NCBI Taxonomy" id="1236989"/>
    <lineage>
        <taxon>Bacteria</taxon>
        <taxon>Pseudomonadati</taxon>
        <taxon>Bacteroidota</taxon>
        <taxon>Bacteroidia</taxon>
        <taxon>Marinilabiliales</taxon>
        <taxon>Marinilabiliaceae</taxon>
        <taxon>Geofilum</taxon>
    </lineage>
</organism>
<dbReference type="GO" id="GO:0015095">
    <property type="term" value="F:magnesium ion transmembrane transporter activity"/>
    <property type="evidence" value="ECO:0007669"/>
    <property type="project" value="UniProtKB-UniRule"/>
</dbReference>
<dbReference type="Pfam" id="PF03448">
    <property type="entry name" value="MgtE_N"/>
    <property type="match status" value="1"/>
</dbReference>
<evidence type="ECO:0000256" key="6">
    <source>
        <dbReference type="ARBA" id="ARBA00022989"/>
    </source>
</evidence>
<dbReference type="GO" id="GO:0046872">
    <property type="term" value="F:metal ion binding"/>
    <property type="evidence" value="ECO:0007669"/>
    <property type="project" value="UniProtKB-KW"/>
</dbReference>
<dbReference type="Pfam" id="PF00571">
    <property type="entry name" value="CBS"/>
    <property type="match status" value="2"/>
</dbReference>
<evidence type="ECO:0000256" key="9">
    <source>
        <dbReference type="RuleBase" id="RU362011"/>
    </source>
</evidence>
<keyword evidence="3 9" id="KW-0813">Transport</keyword>